<dbReference type="STRING" id="1908237.BEN47_14085"/>
<accession>A0A1G1T4P0</accession>
<dbReference type="Proteomes" id="UP000176294">
    <property type="component" value="Unassembled WGS sequence"/>
</dbReference>
<name>A0A1G1T4P0_9BACT</name>
<evidence type="ECO:0000313" key="1">
    <source>
        <dbReference type="EMBL" id="OGX85842.1"/>
    </source>
</evidence>
<comment type="caution">
    <text evidence="1">The sequence shown here is derived from an EMBL/GenBank/DDBJ whole genome shotgun (WGS) entry which is preliminary data.</text>
</comment>
<reference evidence="1 2" key="1">
    <citation type="submission" date="2016-08" db="EMBL/GenBank/DDBJ databases">
        <title>Hymenobacter coccineus sp. nov., Hymenobacter lapidarius sp. nov. and Hymenobacter glacialis sp. nov., isolated from Antarctic soil.</title>
        <authorList>
            <person name="Sedlacek I."/>
            <person name="Kralova S."/>
            <person name="Kyrova K."/>
            <person name="Maslanova I."/>
            <person name="Stankova E."/>
            <person name="Vrbovska V."/>
            <person name="Nemec M."/>
            <person name="Bartak M."/>
            <person name="Svec P."/>
            <person name="Busse H.-J."/>
            <person name="Pantucek R."/>
        </authorList>
    </citation>
    <scope>NUCLEOTIDE SEQUENCE [LARGE SCALE GENOMIC DNA]</scope>
    <source>
        <strain evidence="1 2">CCM 8643</strain>
    </source>
</reference>
<keyword evidence="2" id="KW-1185">Reference proteome</keyword>
<dbReference type="AlphaFoldDB" id="A0A1G1T4P0"/>
<organism evidence="1 2">
    <name type="scientific">Hymenobacter lapidarius</name>
    <dbReference type="NCBI Taxonomy" id="1908237"/>
    <lineage>
        <taxon>Bacteria</taxon>
        <taxon>Pseudomonadati</taxon>
        <taxon>Bacteroidota</taxon>
        <taxon>Cytophagia</taxon>
        <taxon>Cytophagales</taxon>
        <taxon>Hymenobacteraceae</taxon>
        <taxon>Hymenobacter</taxon>
    </lineage>
</organism>
<proteinExistence type="predicted"/>
<gene>
    <name evidence="1" type="ORF">BEN47_14085</name>
</gene>
<dbReference type="Gene3D" id="3.30.460.40">
    <property type="match status" value="1"/>
</dbReference>
<dbReference type="SUPFAM" id="SSF81301">
    <property type="entry name" value="Nucleotidyltransferase"/>
    <property type="match status" value="1"/>
</dbReference>
<protein>
    <submittedName>
        <fullName evidence="1">Uncharacterized protein</fullName>
    </submittedName>
</protein>
<evidence type="ECO:0000313" key="2">
    <source>
        <dbReference type="Proteomes" id="UP000176294"/>
    </source>
</evidence>
<dbReference type="OrthoDB" id="121150at2"/>
<dbReference type="InterPro" id="IPR043519">
    <property type="entry name" value="NT_sf"/>
</dbReference>
<sequence length="151" mass="17374">MGNLFNPDFQDFLRALWLHEVRYVLVGGYSVIMHGYSRTTGDLDLWVEKSTENYEQLVRAFNHFGMPVFDMTAHNFLHNPAMDVFTFGRPPVAIDIITQLKGLEFAEAYVAATDIEQDGTTVRLIQYQHLLQAKRAAGRPRDQNDLENLIR</sequence>
<dbReference type="RefSeq" id="WP_070727977.1">
    <property type="nucleotide sequence ID" value="NZ_MDZB01000102.1"/>
</dbReference>
<dbReference type="EMBL" id="MDZB01000102">
    <property type="protein sequence ID" value="OGX85842.1"/>
    <property type="molecule type" value="Genomic_DNA"/>
</dbReference>